<evidence type="ECO:0000313" key="5">
    <source>
        <dbReference type="EMBL" id="PSK34431.1"/>
    </source>
</evidence>
<proteinExistence type="inferred from homology"/>
<comment type="similarity">
    <text evidence="1">Belongs to the transferase hexapeptide repeat family.</text>
</comment>
<dbReference type="InterPro" id="IPR001451">
    <property type="entry name" value="Hexapep"/>
</dbReference>
<dbReference type="SMART" id="SM01266">
    <property type="entry name" value="Mac"/>
    <property type="match status" value="1"/>
</dbReference>
<keyword evidence="6" id="KW-1185">Reference proteome</keyword>
<comment type="caution">
    <text evidence="5">The sequence shown here is derived from an EMBL/GenBank/DDBJ whole genome shotgun (WGS) entry which is preliminary data.</text>
</comment>
<sequence>MDPAASKFTAVNGVSHGRPESASQSFTFRPDSSATTLTNGNVPKPPAIITNDHQADPNRLYDNINVGKRKRSPEEEVTGRPDYQQESPQKMATLPAFSQTPQSASPSESQIAESLRRDIAHYDTPTEPQHYGGVSNQSQTLEHYHTASDQDSATRASQSRDINQYETSLHSRDAISPNTDFTHQADLDLTQTQLDEDGHTRIPKKRAFTKRTKTGCHSRYTQFPHNFPEPYNRSAPAAESRSSSDLFGTGGRDTWAWTTAESTQPPSHSTQSQAPPPGITRTSSLLNFNDRDFDRPSHDSLVTAARLGTAIAPASAPPSSNRSSINLGPSPTSMGPPASNDRLQERRKMLAGQPYLHFCDPQLIEDRRGCREALERYNNSTRPSVGTSEEECGRLFKSIIMPELRRAVPSDGRPSGTIGRYVMVEAPFTCEYGYNIHLGDDVTIGANCNMQDASKITIGARTVIGPNVKFYCMTVPTDRRARGGSRGLALSAPITIEDDCFIGGDVIVLAGTRIGRGSTVGAGSVVSKNVPENCVAAGNPPKIMRYGLTVQDDHMGHRPERYQDEDVGTLMMKPRGYTLSKK</sequence>
<feature type="compositionally biased region" description="Polar residues" evidence="3">
    <location>
        <begin position="84"/>
        <end position="112"/>
    </location>
</feature>
<feature type="compositionally biased region" description="Low complexity" evidence="3">
    <location>
        <begin position="233"/>
        <end position="244"/>
    </location>
</feature>
<evidence type="ECO:0000256" key="2">
    <source>
        <dbReference type="ARBA" id="ARBA00022679"/>
    </source>
</evidence>
<evidence type="ECO:0000313" key="6">
    <source>
        <dbReference type="Proteomes" id="UP000243723"/>
    </source>
</evidence>
<feature type="domain" description="Maltose/galactoside acetyltransferase" evidence="4">
    <location>
        <begin position="346"/>
        <end position="403"/>
    </location>
</feature>
<evidence type="ECO:0000256" key="1">
    <source>
        <dbReference type="ARBA" id="ARBA00007274"/>
    </source>
</evidence>
<evidence type="ECO:0000256" key="3">
    <source>
        <dbReference type="SAM" id="MobiDB-lite"/>
    </source>
</evidence>
<dbReference type="Pfam" id="PF14602">
    <property type="entry name" value="Hexapep_2"/>
    <property type="match status" value="1"/>
</dbReference>
<feature type="compositionally biased region" description="Polar residues" evidence="3">
    <location>
        <begin position="149"/>
        <end position="168"/>
    </location>
</feature>
<feature type="compositionally biased region" description="Polar residues" evidence="3">
    <location>
        <begin position="21"/>
        <end position="41"/>
    </location>
</feature>
<dbReference type="AlphaFoldDB" id="A0A2P7YEN4"/>
<feature type="region of interest" description="Disordered" evidence="3">
    <location>
        <begin position="312"/>
        <end position="339"/>
    </location>
</feature>
<dbReference type="GO" id="GO:0008374">
    <property type="term" value="F:O-acyltransferase activity"/>
    <property type="evidence" value="ECO:0007669"/>
    <property type="project" value="TreeGrafter"/>
</dbReference>
<protein>
    <recommendedName>
        <fullName evidence="4">Maltose/galactoside acetyltransferase domain-containing protein</fullName>
    </recommendedName>
</protein>
<dbReference type="InterPro" id="IPR011004">
    <property type="entry name" value="Trimer_LpxA-like_sf"/>
</dbReference>
<feature type="region of interest" description="Disordered" evidence="3">
    <location>
        <begin position="1"/>
        <end position="113"/>
    </location>
</feature>
<gene>
    <name evidence="5" type="ORF">B9Z65_8757</name>
</gene>
<dbReference type="SUPFAM" id="SSF51161">
    <property type="entry name" value="Trimeric LpxA-like enzymes"/>
    <property type="match status" value="1"/>
</dbReference>
<organism evidence="5 6">
    <name type="scientific">Elsinoe australis</name>
    <dbReference type="NCBI Taxonomy" id="40998"/>
    <lineage>
        <taxon>Eukaryota</taxon>
        <taxon>Fungi</taxon>
        <taxon>Dikarya</taxon>
        <taxon>Ascomycota</taxon>
        <taxon>Pezizomycotina</taxon>
        <taxon>Dothideomycetes</taxon>
        <taxon>Dothideomycetidae</taxon>
        <taxon>Myriangiales</taxon>
        <taxon>Elsinoaceae</taxon>
        <taxon>Elsinoe</taxon>
    </lineage>
</organism>
<dbReference type="PANTHER" id="PTHR23416:SF76">
    <property type="entry name" value="ZN(II)2CYS6 TRANSCRIPTION FACTOR (EUROFUNG)"/>
    <property type="match status" value="1"/>
</dbReference>
<name>A0A2P7YEN4_9PEZI</name>
<dbReference type="CDD" id="cd03357">
    <property type="entry name" value="LbH_MAT_GAT"/>
    <property type="match status" value="1"/>
</dbReference>
<evidence type="ECO:0000259" key="4">
    <source>
        <dbReference type="SMART" id="SM01266"/>
    </source>
</evidence>
<keyword evidence="2" id="KW-0808">Transferase</keyword>
<dbReference type="Gene3D" id="2.160.10.10">
    <property type="entry name" value="Hexapeptide repeat proteins"/>
    <property type="match status" value="1"/>
</dbReference>
<dbReference type="InterPro" id="IPR024688">
    <property type="entry name" value="Mac_dom"/>
</dbReference>
<reference evidence="5 6" key="1">
    <citation type="submission" date="2017-05" db="EMBL/GenBank/DDBJ databases">
        <title>Draft genome sequence of Elsinoe australis.</title>
        <authorList>
            <person name="Cheng Q."/>
        </authorList>
    </citation>
    <scope>NUCLEOTIDE SEQUENCE [LARGE SCALE GENOMIC DNA]</scope>
    <source>
        <strain evidence="5 6">NL1</strain>
    </source>
</reference>
<dbReference type="GO" id="GO:0016407">
    <property type="term" value="F:acetyltransferase activity"/>
    <property type="evidence" value="ECO:0007669"/>
    <property type="project" value="InterPro"/>
</dbReference>
<accession>A0A2P7YEN4</accession>
<feature type="region of interest" description="Disordered" evidence="3">
    <location>
        <begin position="219"/>
        <end position="294"/>
    </location>
</feature>
<feature type="compositionally biased region" description="Low complexity" evidence="3">
    <location>
        <begin position="262"/>
        <end position="273"/>
    </location>
</feature>
<dbReference type="InterPro" id="IPR051159">
    <property type="entry name" value="Hexapeptide_acetyltransf"/>
</dbReference>
<dbReference type="OrthoDB" id="25818at2759"/>
<dbReference type="PANTHER" id="PTHR23416">
    <property type="entry name" value="SIALIC ACID SYNTHASE-RELATED"/>
    <property type="match status" value="1"/>
</dbReference>
<feature type="compositionally biased region" description="Polar residues" evidence="3">
    <location>
        <begin position="321"/>
        <end position="333"/>
    </location>
</feature>
<feature type="region of interest" description="Disordered" evidence="3">
    <location>
        <begin position="143"/>
        <end position="180"/>
    </location>
</feature>
<dbReference type="Proteomes" id="UP000243723">
    <property type="component" value="Unassembled WGS sequence"/>
</dbReference>
<dbReference type="Pfam" id="PF12464">
    <property type="entry name" value="Mac"/>
    <property type="match status" value="1"/>
</dbReference>
<dbReference type="STRING" id="40998.A0A2P7YEN4"/>
<dbReference type="EMBL" id="NHZQ01000447">
    <property type="protein sequence ID" value="PSK34431.1"/>
    <property type="molecule type" value="Genomic_DNA"/>
</dbReference>